<protein>
    <submittedName>
        <fullName evidence="19">Phosphoenolpyruvate--protein phosphotransferase</fullName>
    </submittedName>
</protein>
<organism evidence="19 20">
    <name type="scientific">Telmatospirillum siberiense</name>
    <dbReference type="NCBI Taxonomy" id="382514"/>
    <lineage>
        <taxon>Bacteria</taxon>
        <taxon>Pseudomonadati</taxon>
        <taxon>Pseudomonadota</taxon>
        <taxon>Alphaproteobacteria</taxon>
        <taxon>Rhodospirillales</taxon>
        <taxon>Rhodospirillaceae</taxon>
        <taxon>Telmatospirillum</taxon>
    </lineage>
</organism>
<dbReference type="CDD" id="cd00367">
    <property type="entry name" value="PTS-HPr_like"/>
    <property type="match status" value="1"/>
</dbReference>
<dbReference type="PANTHER" id="PTHR46244:SF6">
    <property type="entry name" value="PHOSPHOENOLPYRUVATE-PROTEIN PHOSPHOTRANSFERASE"/>
    <property type="match status" value="1"/>
</dbReference>
<keyword evidence="14" id="KW-0460">Magnesium</keyword>
<evidence type="ECO:0000259" key="17">
    <source>
        <dbReference type="PROSITE" id="PS51096"/>
    </source>
</evidence>
<keyword evidence="20" id="KW-1185">Reference proteome</keyword>
<keyword evidence="19" id="KW-0670">Pyruvate</keyword>
<dbReference type="SUPFAM" id="SSF53062">
    <property type="entry name" value="PTS system fructose IIA component-like"/>
    <property type="match status" value="1"/>
</dbReference>
<feature type="domain" description="HPr" evidence="18">
    <location>
        <begin position="160"/>
        <end position="250"/>
    </location>
</feature>
<accession>A0A2N3PU03</accession>
<dbReference type="InterPro" id="IPR000121">
    <property type="entry name" value="PEP_util_C"/>
</dbReference>
<dbReference type="PRINTS" id="PR01736">
    <property type="entry name" value="PHPHTRNFRASE"/>
</dbReference>
<evidence type="ECO:0000256" key="15">
    <source>
        <dbReference type="ARBA" id="ARBA00046577"/>
    </source>
</evidence>
<dbReference type="PRINTS" id="PR00107">
    <property type="entry name" value="PHOSPHOCPHPR"/>
</dbReference>
<dbReference type="InterPro" id="IPR036618">
    <property type="entry name" value="PtsI_HPr-bd_sf"/>
</dbReference>
<evidence type="ECO:0000256" key="7">
    <source>
        <dbReference type="ARBA" id="ARBA00022448"/>
    </source>
</evidence>
<comment type="cofactor">
    <cofactor evidence="3">
        <name>Mg(2+)</name>
        <dbReference type="ChEBI" id="CHEBI:18420"/>
    </cofactor>
</comment>
<dbReference type="Pfam" id="PF05524">
    <property type="entry name" value="PEP-utilisers_N"/>
    <property type="match status" value="1"/>
</dbReference>
<dbReference type="Gene3D" id="3.20.20.60">
    <property type="entry name" value="Phosphoenolpyruvate-binding domains"/>
    <property type="match status" value="1"/>
</dbReference>
<evidence type="ECO:0000256" key="8">
    <source>
        <dbReference type="ARBA" id="ARBA00022490"/>
    </source>
</evidence>
<dbReference type="InterPro" id="IPR004701">
    <property type="entry name" value="PTS_EIIA_man-typ"/>
</dbReference>
<comment type="catalytic activity">
    <reaction evidence="1">
        <text>L-histidyl-[protein] + phosphoenolpyruvate = N(pros)-phospho-L-histidyl-[protein] + pyruvate</text>
        <dbReference type="Rhea" id="RHEA:23880"/>
        <dbReference type="Rhea" id="RHEA-COMP:9745"/>
        <dbReference type="Rhea" id="RHEA-COMP:9746"/>
        <dbReference type="ChEBI" id="CHEBI:15361"/>
        <dbReference type="ChEBI" id="CHEBI:29979"/>
        <dbReference type="ChEBI" id="CHEBI:58702"/>
        <dbReference type="ChEBI" id="CHEBI:64837"/>
        <dbReference type="EC" id="2.7.3.9"/>
    </reaction>
</comment>
<dbReference type="SUPFAM" id="SSF55594">
    <property type="entry name" value="HPr-like"/>
    <property type="match status" value="1"/>
</dbReference>
<dbReference type="GO" id="GO:0046872">
    <property type="term" value="F:metal ion binding"/>
    <property type="evidence" value="ECO:0007669"/>
    <property type="project" value="UniProtKB-KW"/>
</dbReference>
<sequence>MIGIVLVSHSRKLALAIQEMVLQMVGPDFPIAVAAGVGDEHEELGTDAVHISEVLLPFCQGDGAVVLMDLGSAVLSAQTALELLDPDLVPDPALKLRLCPAPIVEASVAAAVAASVGGDLDTVADEARVALAPKEAQLEEAGVSASPPPAAEPVRSAGDTREVDVVVDNPHGLHARPAATLVQLVNRFQSDVQLINRSANRGPSSARSLTSVALLQIRKGDEIRFSISGEDARSAADAIRALADDRFGESGEGPTPRPQMPVRAGKEEGGGIPISEGIAIGRPLALNAVLPDFGDDVAGTPEREKEKLDEALRQVAGDLRRPDLPNGVATEILAAQALVLGDPVLLAAVGSRLAAGQCSAAAAWRAETEALAASYAALEDDYLRARAADLRDIAARVLRVLAGGGKALRIQPDPPAILLAGELLPSEAMACDPSRVLGVVANAGSPSAHAAIIIRSLGIPMVVDGSVDFAAFAPDVLLAIDGGSGEVWVDPDPVRLAAIEARRQEILAMRAAVDSVKTAPAVTSDGQSIEILANVGSADDAARARDNGAEGVGLLRTEFLYLGLKDMPDEEKQAQSLAAILANLGAGPVVIRTPDIGADKPLAFMPTAFEHNPFLGVRGLRLSLRHPDFFASNLRAILRAGVERDVWIMFPMVTAPDEMRQARAFAEAAHRDLEKAGVDHRWPVKLGMMVEVPAAAMMIERFAGLADFLSIGTNDLTQYLLAAERGNGDLDALQDAAHPAVLRAIHEICGKAGEAGCHVSVCGDGASDPLVSALMIGAGVRSLSVRPNQLALIKAQVRAVSIEALRALTRDAMRCDSAAEAREIAKKELGSLSSPG</sequence>
<dbReference type="NCBIfam" id="TIGR01003">
    <property type="entry name" value="PTS_HPr_family"/>
    <property type="match status" value="1"/>
</dbReference>
<evidence type="ECO:0000256" key="2">
    <source>
        <dbReference type="ARBA" id="ARBA00001113"/>
    </source>
</evidence>
<keyword evidence="9" id="KW-0762">Sugar transport</keyword>
<dbReference type="PROSITE" id="PS51096">
    <property type="entry name" value="PTS_EIIA_TYPE_4"/>
    <property type="match status" value="1"/>
</dbReference>
<dbReference type="EMBL" id="PIUM01000016">
    <property type="protein sequence ID" value="PKU23878.1"/>
    <property type="molecule type" value="Genomic_DNA"/>
</dbReference>
<evidence type="ECO:0000256" key="13">
    <source>
        <dbReference type="ARBA" id="ARBA00022777"/>
    </source>
</evidence>
<proteinExistence type="inferred from homology"/>
<dbReference type="Gene3D" id="1.10.274.10">
    <property type="entry name" value="PtsI, HPr-binding domain"/>
    <property type="match status" value="1"/>
</dbReference>
<dbReference type="InterPro" id="IPR012844">
    <property type="entry name" value="DhaM_N"/>
</dbReference>
<keyword evidence="8" id="KW-0963">Cytoplasm</keyword>
<dbReference type="Proteomes" id="UP000233293">
    <property type="component" value="Unassembled WGS sequence"/>
</dbReference>
<dbReference type="RefSeq" id="WP_101251334.1">
    <property type="nucleotide sequence ID" value="NZ_PIUM01000016.1"/>
</dbReference>
<reference evidence="20" key="1">
    <citation type="submission" date="2017-12" db="EMBL/GenBank/DDBJ databases">
        <title>Draft genome sequence of Telmatospirillum siberiense 26-4b1T, an acidotolerant peatland alphaproteobacterium potentially involved in sulfur cycling.</title>
        <authorList>
            <person name="Hausmann B."/>
            <person name="Pjevac P."/>
            <person name="Schreck K."/>
            <person name="Herbold C.W."/>
            <person name="Daims H."/>
            <person name="Wagner M."/>
            <person name="Pester M."/>
            <person name="Loy A."/>
        </authorList>
    </citation>
    <scope>NUCLEOTIDE SEQUENCE [LARGE SCALE GENOMIC DNA]</scope>
    <source>
        <strain evidence="20">26-4b1</strain>
    </source>
</reference>
<dbReference type="Pfam" id="PF02896">
    <property type="entry name" value="PEP-utilizers_C"/>
    <property type="match status" value="1"/>
</dbReference>
<dbReference type="GO" id="GO:0047324">
    <property type="term" value="F:phosphoenolpyruvate-glycerone phosphotransferase activity"/>
    <property type="evidence" value="ECO:0007669"/>
    <property type="project" value="UniProtKB-EC"/>
</dbReference>
<dbReference type="InterPro" id="IPR036637">
    <property type="entry name" value="Phosphohistidine_dom_sf"/>
</dbReference>
<evidence type="ECO:0000313" key="19">
    <source>
        <dbReference type="EMBL" id="PKU23878.1"/>
    </source>
</evidence>
<evidence type="ECO:0000256" key="14">
    <source>
        <dbReference type="ARBA" id="ARBA00022842"/>
    </source>
</evidence>
<dbReference type="NCBIfam" id="TIGR01417">
    <property type="entry name" value="PTS_I_fam"/>
    <property type="match status" value="1"/>
</dbReference>
<dbReference type="InterPro" id="IPR001020">
    <property type="entry name" value="PTS_HPr_His_P_site"/>
</dbReference>
<comment type="function">
    <text evidence="4">Component of the dihydroxyacetone kinase complex, which is responsible for the phosphoenolpyruvate (PEP)-dependent phosphorylation of dihydroxyacetone. DhaM serves as the phosphoryl donor. Is phosphorylated by phosphoenolpyruvate in an EI- and HPr-dependent reaction, and a phosphorelay system on histidine residues finally leads to phosphoryl transfer to DhaL and dihydroxyacetone.</text>
</comment>
<feature type="region of interest" description="Disordered" evidence="16">
    <location>
        <begin position="138"/>
        <end position="159"/>
    </location>
</feature>
<dbReference type="InterPro" id="IPR035895">
    <property type="entry name" value="HPr-like_sf"/>
</dbReference>
<evidence type="ECO:0000313" key="20">
    <source>
        <dbReference type="Proteomes" id="UP000233293"/>
    </source>
</evidence>
<name>A0A2N3PU03_9PROT</name>
<dbReference type="SUPFAM" id="SSF47831">
    <property type="entry name" value="Enzyme I of the PEP:sugar phosphotransferase system HPr-binding (sub)domain"/>
    <property type="match status" value="1"/>
</dbReference>
<dbReference type="PROSITE" id="PS51350">
    <property type="entry name" value="PTS_HPR_DOM"/>
    <property type="match status" value="1"/>
</dbReference>
<dbReference type="AlphaFoldDB" id="A0A2N3PU03"/>
<comment type="similarity">
    <text evidence="6">Belongs to the PEP-utilizing enzyme family.</text>
</comment>
<evidence type="ECO:0000256" key="3">
    <source>
        <dbReference type="ARBA" id="ARBA00001946"/>
    </source>
</evidence>
<dbReference type="SUPFAM" id="SSF52009">
    <property type="entry name" value="Phosphohistidine domain"/>
    <property type="match status" value="1"/>
</dbReference>
<comment type="subcellular location">
    <subcellularLocation>
        <location evidence="5">Cytoplasm</location>
    </subcellularLocation>
</comment>
<dbReference type="NCBIfam" id="TIGR02364">
    <property type="entry name" value="dha_pts"/>
    <property type="match status" value="1"/>
</dbReference>
<keyword evidence="13" id="KW-0418">Kinase</keyword>
<keyword evidence="11" id="KW-0598">Phosphotransferase system</keyword>
<dbReference type="GO" id="GO:0005737">
    <property type="term" value="C:cytoplasm"/>
    <property type="evidence" value="ECO:0007669"/>
    <property type="project" value="UniProtKB-SubCell"/>
</dbReference>
<dbReference type="InterPro" id="IPR015813">
    <property type="entry name" value="Pyrv/PenolPyrv_kinase-like_dom"/>
</dbReference>
<dbReference type="InterPro" id="IPR000032">
    <property type="entry name" value="HPr-like"/>
</dbReference>
<evidence type="ECO:0000256" key="10">
    <source>
        <dbReference type="ARBA" id="ARBA00022679"/>
    </source>
</evidence>
<dbReference type="Pfam" id="PF03610">
    <property type="entry name" value="EIIA-man"/>
    <property type="match status" value="1"/>
</dbReference>
<evidence type="ECO:0000256" key="4">
    <source>
        <dbReference type="ARBA" id="ARBA00002788"/>
    </source>
</evidence>
<dbReference type="Gene3D" id="3.40.50.510">
    <property type="entry name" value="Phosphotransferase system, mannose-type IIA component"/>
    <property type="match status" value="1"/>
</dbReference>
<evidence type="ECO:0000256" key="16">
    <source>
        <dbReference type="SAM" id="MobiDB-lite"/>
    </source>
</evidence>
<dbReference type="InterPro" id="IPR006318">
    <property type="entry name" value="PTS_EI-like"/>
</dbReference>
<dbReference type="InterPro" id="IPR036662">
    <property type="entry name" value="PTS_EIIA_man-typ_sf"/>
</dbReference>
<dbReference type="PROSITE" id="PS00369">
    <property type="entry name" value="PTS_HPR_HIS"/>
    <property type="match status" value="1"/>
</dbReference>
<dbReference type="InterPro" id="IPR023151">
    <property type="entry name" value="PEP_util_CS"/>
</dbReference>
<dbReference type="Pfam" id="PF00381">
    <property type="entry name" value="PTS-HPr"/>
    <property type="match status" value="1"/>
</dbReference>
<evidence type="ECO:0000256" key="6">
    <source>
        <dbReference type="ARBA" id="ARBA00007837"/>
    </source>
</evidence>
<dbReference type="GO" id="GO:0008965">
    <property type="term" value="F:phosphoenolpyruvate-protein phosphotransferase activity"/>
    <property type="evidence" value="ECO:0007669"/>
    <property type="project" value="UniProtKB-EC"/>
</dbReference>
<keyword evidence="12" id="KW-0479">Metal-binding</keyword>
<dbReference type="GO" id="GO:0009401">
    <property type="term" value="P:phosphoenolpyruvate-dependent sugar phosphotransferase system"/>
    <property type="evidence" value="ECO:0007669"/>
    <property type="project" value="UniProtKB-KW"/>
</dbReference>
<evidence type="ECO:0000256" key="1">
    <source>
        <dbReference type="ARBA" id="ARBA00000683"/>
    </source>
</evidence>
<comment type="caution">
    <text evidence="19">The sequence shown here is derived from an EMBL/GenBank/DDBJ whole genome shotgun (WGS) entry which is preliminary data.</text>
</comment>
<dbReference type="PROSITE" id="PS00742">
    <property type="entry name" value="PEP_ENZYMES_2"/>
    <property type="match status" value="1"/>
</dbReference>
<dbReference type="SUPFAM" id="SSF51621">
    <property type="entry name" value="Phosphoenolpyruvate/pyruvate domain"/>
    <property type="match status" value="1"/>
</dbReference>
<dbReference type="OrthoDB" id="9765468at2"/>
<gene>
    <name evidence="19" type="primary">ptsP</name>
    <name evidence="19" type="ORF">CWS72_14465</name>
</gene>
<dbReference type="GO" id="GO:0016020">
    <property type="term" value="C:membrane"/>
    <property type="evidence" value="ECO:0007669"/>
    <property type="project" value="InterPro"/>
</dbReference>
<dbReference type="Pfam" id="PF00391">
    <property type="entry name" value="PEP-utilizers"/>
    <property type="match status" value="1"/>
</dbReference>
<dbReference type="PANTHER" id="PTHR46244">
    <property type="entry name" value="PHOSPHOENOLPYRUVATE-PROTEIN PHOSPHOTRANSFERASE"/>
    <property type="match status" value="1"/>
</dbReference>
<evidence type="ECO:0000256" key="9">
    <source>
        <dbReference type="ARBA" id="ARBA00022597"/>
    </source>
</evidence>
<feature type="domain" description="PTS EIIA type-4" evidence="17">
    <location>
        <begin position="1"/>
        <end position="146"/>
    </location>
</feature>
<evidence type="ECO:0000256" key="11">
    <source>
        <dbReference type="ARBA" id="ARBA00022683"/>
    </source>
</evidence>
<evidence type="ECO:0000256" key="5">
    <source>
        <dbReference type="ARBA" id="ARBA00004496"/>
    </source>
</evidence>
<dbReference type="InterPro" id="IPR008731">
    <property type="entry name" value="PTS_EIN"/>
</dbReference>
<dbReference type="InterPro" id="IPR050499">
    <property type="entry name" value="PEP-utilizing_PTS_enzyme"/>
</dbReference>
<evidence type="ECO:0000256" key="12">
    <source>
        <dbReference type="ARBA" id="ARBA00022723"/>
    </source>
</evidence>
<dbReference type="InterPro" id="IPR008279">
    <property type="entry name" value="PEP-util_enz_mobile_dom"/>
</dbReference>
<dbReference type="Gene3D" id="3.30.1340.10">
    <property type="entry name" value="HPr-like"/>
    <property type="match status" value="1"/>
</dbReference>
<dbReference type="InterPro" id="IPR040442">
    <property type="entry name" value="Pyrv_kinase-like_dom_sf"/>
</dbReference>
<keyword evidence="10 19" id="KW-0808">Transferase</keyword>
<dbReference type="Gene3D" id="3.50.30.10">
    <property type="entry name" value="Phosphohistidine domain"/>
    <property type="match status" value="1"/>
</dbReference>
<evidence type="ECO:0000259" key="18">
    <source>
        <dbReference type="PROSITE" id="PS51350"/>
    </source>
</evidence>
<keyword evidence="7" id="KW-0813">Transport</keyword>
<comment type="catalytic activity">
    <reaction evidence="2">
        <text>dihydroxyacetone + phosphoenolpyruvate = dihydroxyacetone phosphate + pyruvate</text>
        <dbReference type="Rhea" id="RHEA:18381"/>
        <dbReference type="ChEBI" id="CHEBI:15361"/>
        <dbReference type="ChEBI" id="CHEBI:16016"/>
        <dbReference type="ChEBI" id="CHEBI:57642"/>
        <dbReference type="ChEBI" id="CHEBI:58702"/>
        <dbReference type="EC" id="2.7.1.121"/>
    </reaction>
</comment>
<comment type="subunit">
    <text evidence="15">Homodimer. The dihydroxyacetone kinase complex is composed of a homodimer of DhaM, a homodimer of DhaK and the subunit DhaL.</text>
</comment>